<dbReference type="AlphaFoldDB" id="A0LRQ1"/>
<evidence type="ECO:0008006" key="3">
    <source>
        <dbReference type="Google" id="ProtNLM"/>
    </source>
</evidence>
<dbReference type="KEGG" id="ace:Acel_0337"/>
<protein>
    <recommendedName>
        <fullName evidence="3">Adhesin domain-containing protein</fullName>
    </recommendedName>
</protein>
<gene>
    <name evidence="1" type="ordered locus">Acel_0337</name>
</gene>
<dbReference type="Proteomes" id="UP000008221">
    <property type="component" value="Chromosome"/>
</dbReference>
<keyword evidence="2" id="KW-1185">Reference proteome</keyword>
<evidence type="ECO:0000313" key="1">
    <source>
        <dbReference type="EMBL" id="ABK52111.1"/>
    </source>
</evidence>
<dbReference type="RefSeq" id="WP_011719174.1">
    <property type="nucleotide sequence ID" value="NC_008578.1"/>
</dbReference>
<dbReference type="OrthoDB" id="3252095at2"/>
<name>A0LRQ1_ACIC1</name>
<dbReference type="InParanoid" id="A0LRQ1"/>
<dbReference type="HOGENOM" id="CLU_081211_0_1_11"/>
<evidence type="ECO:0000313" key="2">
    <source>
        <dbReference type="Proteomes" id="UP000008221"/>
    </source>
</evidence>
<dbReference type="EMBL" id="CP000481">
    <property type="protein sequence ID" value="ABK52111.1"/>
    <property type="molecule type" value="Genomic_DNA"/>
</dbReference>
<organism evidence="1 2">
    <name type="scientific">Acidothermus cellulolyticus (strain ATCC 43068 / DSM 8971 / 11B)</name>
    <dbReference type="NCBI Taxonomy" id="351607"/>
    <lineage>
        <taxon>Bacteria</taxon>
        <taxon>Bacillati</taxon>
        <taxon>Actinomycetota</taxon>
        <taxon>Actinomycetes</taxon>
        <taxon>Acidothermales</taxon>
        <taxon>Acidothermaceae</taxon>
        <taxon>Acidothermus</taxon>
    </lineage>
</organism>
<reference evidence="1 2" key="1">
    <citation type="journal article" date="2009" name="Genome Res.">
        <title>Complete genome of the cellulolytic thermophile Acidothermus cellulolyticus 11B provides insights into its ecophysiological and evolutionary adaptations.</title>
        <authorList>
            <person name="Barabote R.D."/>
            <person name="Xie G."/>
            <person name="Leu D.H."/>
            <person name="Normand P."/>
            <person name="Necsulea A."/>
            <person name="Daubin V."/>
            <person name="Medigue C."/>
            <person name="Adney W.S."/>
            <person name="Xu X.C."/>
            <person name="Lapidus A."/>
            <person name="Parales R.E."/>
            <person name="Detter C."/>
            <person name="Pujic P."/>
            <person name="Bruce D."/>
            <person name="Lavire C."/>
            <person name="Challacombe J.F."/>
            <person name="Brettin T.S."/>
            <person name="Berry A.M."/>
        </authorList>
    </citation>
    <scope>NUCLEOTIDE SEQUENCE [LARGE SCALE GENOMIC DNA]</scope>
    <source>
        <strain evidence="2">ATCC 43068 / DSM 8971 / 11B</strain>
    </source>
</reference>
<accession>A0LRQ1</accession>
<dbReference type="eggNOG" id="COG3595">
    <property type="taxonomic scope" value="Bacteria"/>
</dbReference>
<dbReference type="STRING" id="351607.Acel_0337"/>
<sequence>MPEHLPRRRTFPSEGPITIDCTLAVATLTVELGDHVAEVVVELQARDATSDVADRTSVDLRGSHLAIRGPRPSRWKRSILEAWLKPYAGLEVRVVAPATSGVRVAVFDGDVTVHGPSGPILVAGGRVAVQADDVRGAVRLRGGYGRLRIREAREAVTARCGACEIDIDHARAPVTVQCASGSLRIGVADAVTRLRTGAAGATIEAAYADVNLMSGAGSHSIGLPPGQAARLDIVTGSGRLISDLPLTSHEPQRQSITIRARTGSGDIRLHRATVAARQAS</sequence>
<proteinExistence type="predicted"/>